<evidence type="ECO:0000313" key="1">
    <source>
        <dbReference type="EMBL" id="KLV26832.1"/>
    </source>
</evidence>
<gene>
    <name evidence="1" type="ORF">ABW02_09830</name>
</gene>
<dbReference type="OrthoDB" id="5360192at2"/>
<reference evidence="1 2" key="1">
    <citation type="submission" date="2015-05" db="EMBL/GenBank/DDBJ databases">
        <title>Whole genome sequence and identification of bacterial endophytes from Costus igneus.</title>
        <authorList>
            <person name="Lee Y.P."/>
            <person name="Gan H.M."/>
            <person name="Eng W."/>
            <person name="Wheatley M.S."/>
            <person name="Caraballo A."/>
            <person name="Polter S."/>
            <person name="Savka M.A."/>
            <person name="Hudson A.O."/>
        </authorList>
    </citation>
    <scope>NUCLEOTIDE SEQUENCE [LARGE SCALE GENOMIC DNA]</scope>
    <source>
        <strain evidence="1 2">RIT379</strain>
    </source>
</reference>
<evidence type="ECO:0008006" key="3">
    <source>
        <dbReference type="Google" id="ProtNLM"/>
    </source>
</evidence>
<dbReference type="PATRIC" id="fig|1397.4.peg.5251"/>
<protein>
    <recommendedName>
        <fullName evidence="3">DUF2809 domain-containing protein</fullName>
    </recommendedName>
</protein>
<proteinExistence type="predicted"/>
<dbReference type="InterPro" id="IPR021257">
    <property type="entry name" value="DUF2809"/>
</dbReference>
<dbReference type="GeneID" id="56347788"/>
<sequence length="128" mass="14647">MYRLFYFVSAILMLLLGLSSRKFSNHLPDFISVHAGDMIWAMMVYFGFRFLFIRNSLLVAGILSILFSFGIEGSQLYQADWLNQLRDTTIGALILGKGFLLMDLIRYSAGILLACIVDTFFVWRSKRG</sequence>
<dbReference type="RefSeq" id="WP_047941807.1">
    <property type="nucleotide sequence ID" value="NZ_CP053989.1"/>
</dbReference>
<name>A0A0J1ILJ6_NIACI</name>
<dbReference type="Pfam" id="PF10990">
    <property type="entry name" value="DUF2809"/>
    <property type="match status" value="1"/>
</dbReference>
<dbReference type="EMBL" id="LDPH01000007">
    <property type="protein sequence ID" value="KLV26832.1"/>
    <property type="molecule type" value="Genomic_DNA"/>
</dbReference>
<dbReference type="AlphaFoldDB" id="A0A0J1ILJ6"/>
<evidence type="ECO:0000313" key="2">
    <source>
        <dbReference type="Proteomes" id="UP000036045"/>
    </source>
</evidence>
<dbReference type="Proteomes" id="UP000036045">
    <property type="component" value="Unassembled WGS sequence"/>
</dbReference>
<organism evidence="1 2">
    <name type="scientific">Niallia circulans</name>
    <name type="common">Bacillus circulans</name>
    <dbReference type="NCBI Taxonomy" id="1397"/>
    <lineage>
        <taxon>Bacteria</taxon>
        <taxon>Bacillati</taxon>
        <taxon>Bacillota</taxon>
        <taxon>Bacilli</taxon>
        <taxon>Bacillales</taxon>
        <taxon>Bacillaceae</taxon>
        <taxon>Niallia</taxon>
    </lineage>
</organism>
<keyword evidence="2" id="KW-1185">Reference proteome</keyword>
<comment type="caution">
    <text evidence="1">The sequence shown here is derived from an EMBL/GenBank/DDBJ whole genome shotgun (WGS) entry which is preliminary data.</text>
</comment>
<accession>A0A0J1ILJ6</accession>